<protein>
    <submittedName>
        <fullName evidence="1">Uncharacterized protein</fullName>
    </submittedName>
</protein>
<dbReference type="AlphaFoldDB" id="A0A2P2QGP2"/>
<proteinExistence type="predicted"/>
<dbReference type="EMBL" id="GGEC01085706">
    <property type="protein sequence ID" value="MBX66190.1"/>
    <property type="molecule type" value="Transcribed_RNA"/>
</dbReference>
<evidence type="ECO:0000313" key="1">
    <source>
        <dbReference type="EMBL" id="MBX66190.1"/>
    </source>
</evidence>
<name>A0A2P2QGP2_RHIMU</name>
<reference evidence="1" key="1">
    <citation type="submission" date="2018-02" db="EMBL/GenBank/DDBJ databases">
        <title>Rhizophora mucronata_Transcriptome.</title>
        <authorList>
            <person name="Meera S.P."/>
            <person name="Sreeshan A."/>
            <person name="Augustine A."/>
        </authorList>
    </citation>
    <scope>NUCLEOTIDE SEQUENCE</scope>
    <source>
        <tissue evidence="1">Leaf</tissue>
    </source>
</reference>
<sequence>MHWKDKENPIYISLLPYSILNSSWK</sequence>
<organism evidence="1">
    <name type="scientific">Rhizophora mucronata</name>
    <name type="common">Asiatic mangrove</name>
    <dbReference type="NCBI Taxonomy" id="61149"/>
    <lineage>
        <taxon>Eukaryota</taxon>
        <taxon>Viridiplantae</taxon>
        <taxon>Streptophyta</taxon>
        <taxon>Embryophyta</taxon>
        <taxon>Tracheophyta</taxon>
        <taxon>Spermatophyta</taxon>
        <taxon>Magnoliopsida</taxon>
        <taxon>eudicotyledons</taxon>
        <taxon>Gunneridae</taxon>
        <taxon>Pentapetalae</taxon>
        <taxon>rosids</taxon>
        <taxon>fabids</taxon>
        <taxon>Malpighiales</taxon>
        <taxon>Rhizophoraceae</taxon>
        <taxon>Rhizophora</taxon>
    </lineage>
</organism>
<accession>A0A2P2QGP2</accession>